<dbReference type="EMBL" id="JACJKY010000008">
    <property type="protein sequence ID" value="MBM6920845.1"/>
    <property type="molecule type" value="Genomic_DNA"/>
</dbReference>
<keyword evidence="4" id="KW-1185">Reference proteome</keyword>
<dbReference type="PROSITE" id="PS50966">
    <property type="entry name" value="ZF_SWIM"/>
    <property type="match status" value="1"/>
</dbReference>
<evidence type="ECO:0000259" key="2">
    <source>
        <dbReference type="PROSITE" id="PS50966"/>
    </source>
</evidence>
<protein>
    <recommendedName>
        <fullName evidence="2">SWIM-type domain-containing protein</fullName>
    </recommendedName>
</protein>
<sequence length="271" mass="30752">MAFKIGFAAEHPAEKQNEAAYITQKVQTVPRKSVVQVRFPGRGMALAYYNDMFDLKCGDMVYVDGKLEGMLGRVTEVNYNFKIKISDYKRVIAVVDTTVHGQFFMAGSHFVTFDREALPNSKVVRWFKAPAKEDDEFVSGSDDTTFRLDDLKGMNVSAAIAERGHEYYLENKVRYISIDGSKGYAIVEGSESYEVEFEYRNGEIGQLICSCFCSYNCKHEFAAMLQLKETLELIEKNYAYEYERTGYFAAINKGTLFAFAIDGKDTGNFIL</sequence>
<dbReference type="RefSeq" id="WP_204446168.1">
    <property type="nucleotide sequence ID" value="NZ_JACJKY010000008.1"/>
</dbReference>
<reference evidence="3" key="2">
    <citation type="journal article" date="2021" name="Sci. Rep.">
        <title>The distribution of antibiotic resistance genes in chicken gut microbiota commensals.</title>
        <authorList>
            <person name="Juricova H."/>
            <person name="Matiasovicova J."/>
            <person name="Kubasova T."/>
            <person name="Cejkova D."/>
            <person name="Rychlik I."/>
        </authorList>
    </citation>
    <scope>NUCLEOTIDE SEQUENCE</scope>
    <source>
        <strain evidence="3">An559</strain>
    </source>
</reference>
<organism evidence="3 4">
    <name type="scientific">Merdimmobilis hominis</name>
    <dbReference type="NCBI Taxonomy" id="2897707"/>
    <lineage>
        <taxon>Bacteria</taxon>
        <taxon>Bacillati</taxon>
        <taxon>Bacillota</taxon>
        <taxon>Clostridia</taxon>
        <taxon>Eubacteriales</taxon>
        <taxon>Oscillospiraceae</taxon>
        <taxon>Merdimmobilis</taxon>
    </lineage>
</organism>
<keyword evidence="1" id="KW-0862">Zinc</keyword>
<dbReference type="InterPro" id="IPR007527">
    <property type="entry name" value="Znf_SWIM"/>
</dbReference>
<name>A0A939BE07_9FIRM</name>
<dbReference type="Proteomes" id="UP000774750">
    <property type="component" value="Unassembled WGS sequence"/>
</dbReference>
<evidence type="ECO:0000313" key="4">
    <source>
        <dbReference type="Proteomes" id="UP000774750"/>
    </source>
</evidence>
<gene>
    <name evidence="3" type="ORF">H6A12_06735</name>
</gene>
<accession>A0A939BE07</accession>
<keyword evidence="1" id="KW-0479">Metal-binding</keyword>
<evidence type="ECO:0000313" key="3">
    <source>
        <dbReference type="EMBL" id="MBM6920845.1"/>
    </source>
</evidence>
<proteinExistence type="predicted"/>
<dbReference type="AlphaFoldDB" id="A0A939BE07"/>
<evidence type="ECO:0000256" key="1">
    <source>
        <dbReference type="PROSITE-ProRule" id="PRU00325"/>
    </source>
</evidence>
<feature type="domain" description="SWIM-type" evidence="2">
    <location>
        <begin position="193"/>
        <end position="228"/>
    </location>
</feature>
<reference evidence="3" key="1">
    <citation type="submission" date="2020-08" db="EMBL/GenBank/DDBJ databases">
        <authorList>
            <person name="Cejkova D."/>
            <person name="Kubasova T."/>
            <person name="Jahodarova E."/>
            <person name="Rychlik I."/>
        </authorList>
    </citation>
    <scope>NUCLEOTIDE SEQUENCE</scope>
    <source>
        <strain evidence="3">An559</strain>
    </source>
</reference>
<dbReference type="GO" id="GO:0008270">
    <property type="term" value="F:zinc ion binding"/>
    <property type="evidence" value="ECO:0007669"/>
    <property type="project" value="UniProtKB-KW"/>
</dbReference>
<keyword evidence="1" id="KW-0863">Zinc-finger</keyword>
<comment type="caution">
    <text evidence="3">The sequence shown here is derived from an EMBL/GenBank/DDBJ whole genome shotgun (WGS) entry which is preliminary data.</text>
</comment>